<sequence>MSYPRQTMILPRLTPTAIPQPWFAKKRSIEDELQELQYEEDRYTRERALALTTKYDAIQVDVPDAAHGNQKVQQRQLTPFSSTSQQQQQQQLEPGDEDNYEDDNGQGHYGISGSSQGSVSPQQVRMMHDEDMEPSSIPVSPEFSDDDMMLSF</sequence>
<protein>
    <submittedName>
        <fullName evidence="2">Uncharacterized protein</fullName>
    </submittedName>
</protein>
<dbReference type="EMBL" id="LK023317">
    <property type="protein sequence ID" value="CDS05662.1"/>
    <property type="molecule type" value="Genomic_DNA"/>
</dbReference>
<name>A0A077WG53_9FUNG</name>
<feature type="region of interest" description="Disordered" evidence="1">
    <location>
        <begin position="66"/>
        <end position="152"/>
    </location>
</feature>
<feature type="compositionally biased region" description="Polar residues" evidence="1">
    <location>
        <begin position="70"/>
        <end position="84"/>
    </location>
</feature>
<feature type="compositionally biased region" description="Low complexity" evidence="1">
    <location>
        <begin position="112"/>
        <end position="124"/>
    </location>
</feature>
<dbReference type="OrthoDB" id="2269897at2759"/>
<gene>
    <name evidence="2" type="ORF">LRAMOSA08190</name>
</gene>
<evidence type="ECO:0000313" key="2">
    <source>
        <dbReference type="EMBL" id="CDS05662.1"/>
    </source>
</evidence>
<evidence type="ECO:0000256" key="1">
    <source>
        <dbReference type="SAM" id="MobiDB-lite"/>
    </source>
</evidence>
<accession>A0A077WG53</accession>
<reference evidence="2" key="1">
    <citation type="journal article" date="2014" name="Genome Announc.">
        <title>De novo whole-genome sequence and genome annotation of Lichtheimia ramosa.</title>
        <authorList>
            <person name="Linde J."/>
            <person name="Schwartze V."/>
            <person name="Binder U."/>
            <person name="Lass-Florl C."/>
            <person name="Voigt K."/>
            <person name="Horn F."/>
        </authorList>
    </citation>
    <scope>NUCLEOTIDE SEQUENCE</scope>
    <source>
        <strain evidence="2">JMRC FSU:6197</strain>
    </source>
</reference>
<organism evidence="2">
    <name type="scientific">Lichtheimia ramosa</name>
    <dbReference type="NCBI Taxonomy" id="688394"/>
    <lineage>
        <taxon>Eukaryota</taxon>
        <taxon>Fungi</taxon>
        <taxon>Fungi incertae sedis</taxon>
        <taxon>Mucoromycota</taxon>
        <taxon>Mucoromycotina</taxon>
        <taxon>Mucoromycetes</taxon>
        <taxon>Mucorales</taxon>
        <taxon>Lichtheimiaceae</taxon>
        <taxon>Lichtheimia</taxon>
    </lineage>
</organism>
<proteinExistence type="predicted"/>
<feature type="compositionally biased region" description="Acidic residues" evidence="1">
    <location>
        <begin position="94"/>
        <end position="104"/>
    </location>
</feature>
<dbReference type="AlphaFoldDB" id="A0A077WG53"/>
<feature type="compositionally biased region" description="Acidic residues" evidence="1">
    <location>
        <begin position="143"/>
        <end position="152"/>
    </location>
</feature>